<protein>
    <submittedName>
        <fullName evidence="2">Uncharacterized protein</fullName>
    </submittedName>
</protein>
<sequence>DMIILLFLHTRGALAKVITQISSSIATIHVIFAKDTQMYESDRMACPQSATIYHEAKVTISFLLFEIT</sequence>
<accession>A0A0B6YEP2</accession>
<evidence type="ECO:0000313" key="2">
    <source>
        <dbReference type="EMBL" id="CEK54644.1"/>
    </source>
</evidence>
<organism evidence="2">
    <name type="scientific">Arion vulgaris</name>
    <dbReference type="NCBI Taxonomy" id="1028688"/>
    <lineage>
        <taxon>Eukaryota</taxon>
        <taxon>Metazoa</taxon>
        <taxon>Spiralia</taxon>
        <taxon>Lophotrochozoa</taxon>
        <taxon>Mollusca</taxon>
        <taxon>Gastropoda</taxon>
        <taxon>Heterobranchia</taxon>
        <taxon>Euthyneura</taxon>
        <taxon>Panpulmonata</taxon>
        <taxon>Eupulmonata</taxon>
        <taxon>Stylommatophora</taxon>
        <taxon>Helicina</taxon>
        <taxon>Arionoidea</taxon>
        <taxon>Arionidae</taxon>
        <taxon>Arion</taxon>
    </lineage>
</organism>
<proteinExistence type="predicted"/>
<keyword evidence="1" id="KW-0732">Signal</keyword>
<gene>
    <name evidence="2" type="primary">ORF23324</name>
</gene>
<feature type="non-terminal residue" evidence="2">
    <location>
        <position position="1"/>
    </location>
</feature>
<feature type="non-terminal residue" evidence="2">
    <location>
        <position position="68"/>
    </location>
</feature>
<feature type="signal peptide" evidence="1">
    <location>
        <begin position="1"/>
        <end position="15"/>
    </location>
</feature>
<dbReference type="EMBL" id="HACG01007779">
    <property type="protein sequence ID" value="CEK54644.1"/>
    <property type="molecule type" value="Transcribed_RNA"/>
</dbReference>
<dbReference type="AlphaFoldDB" id="A0A0B6YEP2"/>
<name>A0A0B6YEP2_9EUPU</name>
<reference evidence="2" key="1">
    <citation type="submission" date="2014-12" db="EMBL/GenBank/DDBJ databases">
        <title>Insight into the proteome of Arion vulgaris.</title>
        <authorList>
            <person name="Aradska J."/>
            <person name="Bulat T."/>
            <person name="Smidak R."/>
            <person name="Sarate P."/>
            <person name="Gangsoo J."/>
            <person name="Sialana F."/>
            <person name="Bilban M."/>
            <person name="Lubec G."/>
        </authorList>
    </citation>
    <scope>NUCLEOTIDE SEQUENCE</scope>
    <source>
        <tissue evidence="2">Skin</tissue>
    </source>
</reference>
<feature type="chain" id="PRO_5012113445" evidence="1">
    <location>
        <begin position="16"/>
        <end position="68"/>
    </location>
</feature>
<evidence type="ECO:0000256" key="1">
    <source>
        <dbReference type="SAM" id="SignalP"/>
    </source>
</evidence>